<proteinExistence type="inferred from homology"/>
<protein>
    <submittedName>
        <fullName evidence="8">Membrane lipoprotein TmpC</fullName>
    </submittedName>
</protein>
<dbReference type="InterPro" id="IPR003760">
    <property type="entry name" value="PnrA-like"/>
</dbReference>
<evidence type="ECO:0000256" key="6">
    <source>
        <dbReference type="ARBA" id="ARBA00023288"/>
    </source>
</evidence>
<dbReference type="SUPFAM" id="SSF53822">
    <property type="entry name" value="Periplasmic binding protein-like I"/>
    <property type="match status" value="1"/>
</dbReference>
<reference evidence="8" key="1">
    <citation type="submission" date="2016-10" db="EMBL/GenBank/DDBJ databases">
        <title>Sequence of Gallionella enrichment culture.</title>
        <authorList>
            <person name="Poehlein A."/>
            <person name="Muehling M."/>
            <person name="Daniel R."/>
        </authorList>
    </citation>
    <scope>NUCLEOTIDE SEQUENCE</scope>
</reference>
<evidence type="ECO:0000256" key="2">
    <source>
        <dbReference type="ARBA" id="ARBA00008610"/>
    </source>
</evidence>
<gene>
    <name evidence="8" type="primary">tmpC_2</name>
    <name evidence="8" type="ORF">GALL_357090</name>
</gene>
<dbReference type="CDD" id="cd19964">
    <property type="entry name" value="PBP1_BMP-like"/>
    <property type="match status" value="1"/>
</dbReference>
<keyword evidence="5" id="KW-0472">Membrane</keyword>
<dbReference type="PROSITE" id="PS51257">
    <property type="entry name" value="PROKAR_LIPOPROTEIN"/>
    <property type="match status" value="1"/>
</dbReference>
<evidence type="ECO:0000259" key="7">
    <source>
        <dbReference type="Pfam" id="PF02608"/>
    </source>
</evidence>
<evidence type="ECO:0000256" key="5">
    <source>
        <dbReference type="ARBA" id="ARBA00023136"/>
    </source>
</evidence>
<dbReference type="Gene3D" id="3.40.50.2300">
    <property type="match status" value="2"/>
</dbReference>
<dbReference type="GO" id="GO:0005886">
    <property type="term" value="C:plasma membrane"/>
    <property type="evidence" value="ECO:0007669"/>
    <property type="project" value="UniProtKB-SubCell"/>
</dbReference>
<evidence type="ECO:0000256" key="4">
    <source>
        <dbReference type="ARBA" id="ARBA00022729"/>
    </source>
</evidence>
<keyword evidence="3" id="KW-1003">Cell membrane</keyword>
<dbReference type="PANTHER" id="PTHR34296">
    <property type="entry name" value="TRANSCRIPTIONAL ACTIVATOR PROTEIN MED"/>
    <property type="match status" value="1"/>
</dbReference>
<dbReference type="Pfam" id="PF02608">
    <property type="entry name" value="Bmp"/>
    <property type="match status" value="1"/>
</dbReference>
<dbReference type="AlphaFoldDB" id="A0A1J5QRI9"/>
<comment type="subcellular location">
    <subcellularLocation>
        <location evidence="1">Cell membrane</location>
        <topology evidence="1">Lipid-anchor</topology>
    </subcellularLocation>
</comment>
<accession>A0A1J5QRI9</accession>
<keyword evidence="6 8" id="KW-0449">Lipoprotein</keyword>
<evidence type="ECO:0000256" key="1">
    <source>
        <dbReference type="ARBA" id="ARBA00004193"/>
    </source>
</evidence>
<dbReference type="PANTHER" id="PTHR34296:SF2">
    <property type="entry name" value="ABC TRANSPORTER GUANOSINE-BINDING PROTEIN NUPN"/>
    <property type="match status" value="1"/>
</dbReference>
<dbReference type="InterPro" id="IPR050957">
    <property type="entry name" value="BMP_lipoprotein"/>
</dbReference>
<feature type="domain" description="ABC transporter substrate-binding protein PnrA-like" evidence="7">
    <location>
        <begin position="48"/>
        <end position="350"/>
    </location>
</feature>
<comment type="similarity">
    <text evidence="2">Belongs to the BMP lipoprotein family.</text>
</comment>
<dbReference type="EMBL" id="MLJW01000797">
    <property type="protein sequence ID" value="OIQ82503.1"/>
    <property type="molecule type" value="Genomic_DNA"/>
</dbReference>
<sequence length="353" mass="36034">MKKRIVSGLAVATVAALGLTACSGSSTPAASSSAGAAGATSGSSTHPSVANVINGALGDQGFFDDAARGIAALKAAGSNTLNIQADANNPAQWKANLESASDGKWDVVITGTSQMVDILNATAPKYPKQKYVIYDSVVTQPNVASIVYKQNEGSFLAGVLAAEATTNTSDFPLAAGTKKVGLVGGMDIPVINDFVDGFKSGVAAVDPSIQVLVSYVGNFTDSNKGFDQATAMYKQGADVVFQVAGGAGIGVLKAASESKKYAIGVDSNQNALDPGYVLASMEKNIGVSLEAAVNDYAAGKLAFGKTTYYGLANDGVKLDFANNNNLVPQKIQDDIKAYAQKVVDGQITVPTAL</sequence>
<organism evidence="8">
    <name type="scientific">mine drainage metagenome</name>
    <dbReference type="NCBI Taxonomy" id="410659"/>
    <lineage>
        <taxon>unclassified sequences</taxon>
        <taxon>metagenomes</taxon>
        <taxon>ecological metagenomes</taxon>
    </lineage>
</organism>
<keyword evidence="4" id="KW-0732">Signal</keyword>
<evidence type="ECO:0000313" key="8">
    <source>
        <dbReference type="EMBL" id="OIQ82503.1"/>
    </source>
</evidence>
<name>A0A1J5QRI9_9ZZZZ</name>
<evidence type="ECO:0000256" key="3">
    <source>
        <dbReference type="ARBA" id="ARBA00022475"/>
    </source>
</evidence>
<comment type="caution">
    <text evidence="8">The sequence shown here is derived from an EMBL/GenBank/DDBJ whole genome shotgun (WGS) entry which is preliminary data.</text>
</comment>
<dbReference type="InterPro" id="IPR028082">
    <property type="entry name" value="Peripla_BP_I"/>
</dbReference>